<dbReference type="RefSeq" id="WP_316982964.1">
    <property type="nucleotide sequence ID" value="NZ_CP136521.1"/>
</dbReference>
<dbReference type="EMBL" id="CP136521">
    <property type="protein sequence ID" value="WOD43278.1"/>
    <property type="molecule type" value="Genomic_DNA"/>
</dbReference>
<dbReference type="Proteomes" id="UP001302486">
    <property type="component" value="Chromosome"/>
</dbReference>
<reference evidence="2" key="1">
    <citation type="submission" date="2024-06" db="EMBL/GenBank/DDBJ databases">
        <title>Hwangdonia haimaensis gen. nov., sp. nov., a member of the family Flavobacteriaceae isolated from the haima cold seep.</title>
        <authorList>
            <person name="Li J."/>
        </authorList>
    </citation>
    <scope>NUCLEOTIDE SEQUENCE [LARGE SCALE GENOMIC DNA]</scope>
    <source>
        <strain evidence="2">SCSIO 19198</strain>
    </source>
</reference>
<dbReference type="AlphaFoldDB" id="A0AA97HRC0"/>
<dbReference type="KEGG" id="hws:RNZ46_14910"/>
<gene>
    <name evidence="1" type="ORF">RNZ46_14910</name>
</gene>
<protein>
    <submittedName>
        <fullName evidence="1">Uncharacterized protein</fullName>
    </submittedName>
</protein>
<name>A0AA97HRC0_9FLAO</name>
<keyword evidence="2" id="KW-1185">Reference proteome</keyword>
<proteinExistence type="predicted"/>
<evidence type="ECO:0000313" key="1">
    <source>
        <dbReference type="EMBL" id="WOD43278.1"/>
    </source>
</evidence>
<sequence>MRTAIKISKHLGSITKENLLFSRRVLSFTNSKGVIWKGTKRYAH</sequence>
<evidence type="ECO:0000313" key="2">
    <source>
        <dbReference type="Proteomes" id="UP001302486"/>
    </source>
</evidence>
<organism evidence="1 2">
    <name type="scientific">Hwangdonia lutea</name>
    <dbReference type="NCBI Taxonomy" id="3075823"/>
    <lineage>
        <taxon>Bacteria</taxon>
        <taxon>Pseudomonadati</taxon>
        <taxon>Bacteroidota</taxon>
        <taxon>Flavobacteriia</taxon>
        <taxon>Flavobacteriales</taxon>
        <taxon>Flavobacteriaceae</taxon>
        <taxon>Hwangdonia</taxon>
    </lineage>
</organism>
<accession>A0AA97HRC0</accession>